<organism evidence="2 3">
    <name type="scientific">Mobiluncus mulieris</name>
    <dbReference type="NCBI Taxonomy" id="2052"/>
    <lineage>
        <taxon>Bacteria</taxon>
        <taxon>Bacillati</taxon>
        <taxon>Actinomycetota</taxon>
        <taxon>Actinomycetes</taxon>
        <taxon>Actinomycetales</taxon>
        <taxon>Actinomycetaceae</taxon>
        <taxon>Mobiluncus</taxon>
    </lineage>
</organism>
<dbReference type="AlphaFoldDB" id="A0A848RBI0"/>
<evidence type="ECO:0000313" key="2">
    <source>
        <dbReference type="EMBL" id="NMW92639.1"/>
    </source>
</evidence>
<dbReference type="Proteomes" id="UP000582487">
    <property type="component" value="Unassembled WGS sequence"/>
</dbReference>
<accession>A0A848RBI0</accession>
<protein>
    <submittedName>
        <fullName evidence="2">Netrin g1 isoform 1</fullName>
    </submittedName>
</protein>
<evidence type="ECO:0000313" key="1">
    <source>
        <dbReference type="EMBL" id="MCU9968563.1"/>
    </source>
</evidence>
<name>A0A848RBI0_9ACTO</name>
<proteinExistence type="predicted"/>
<dbReference type="EMBL" id="VSZY01000004">
    <property type="protein sequence ID" value="MCU9968563.1"/>
    <property type="molecule type" value="Genomic_DNA"/>
</dbReference>
<dbReference type="Proteomes" id="UP001209486">
    <property type="component" value="Unassembled WGS sequence"/>
</dbReference>
<comment type="caution">
    <text evidence="2">The sequence shown here is derived from an EMBL/GenBank/DDBJ whole genome shotgun (WGS) entry which is preliminary data.</text>
</comment>
<dbReference type="EMBL" id="JABCUV010000002">
    <property type="protein sequence ID" value="NMW92639.1"/>
    <property type="molecule type" value="Genomic_DNA"/>
</dbReference>
<evidence type="ECO:0000313" key="4">
    <source>
        <dbReference type="Proteomes" id="UP001209486"/>
    </source>
</evidence>
<evidence type="ECO:0000313" key="3">
    <source>
        <dbReference type="Proteomes" id="UP000582487"/>
    </source>
</evidence>
<reference evidence="1 4" key="1">
    <citation type="submission" date="2019-08" db="EMBL/GenBank/DDBJ databases">
        <title>Comparison of rpoB and gyrB Sequences from Mobiluncus Species and Development of a Multiplex PCR Method for Clinical Detection of Mobiluncus curtisii and Mobiluncus mulieris.</title>
        <authorList>
            <person name="Yang L."/>
            <person name="Shen Y."/>
            <person name="Xu G."/>
            <person name="Shu L.-B."/>
            <person name="Hu J."/>
            <person name="Zhang R."/>
            <person name="Wang Y."/>
            <person name="Zhou H.-W."/>
            <person name="Zhang X."/>
        </authorList>
    </citation>
    <scope>NUCLEOTIDE SEQUENCE [LARGE SCALE GENOMIC DNA]</scope>
    <source>
        <strain evidence="1 4">M26</strain>
    </source>
</reference>
<sequence length="66" mass="7918">MPLGFSFIVRVCLVRFSLIHEALVPVSAYFQKYPLMKSRYKQSKRDKLKCKDAWLETKWFPYSRGE</sequence>
<reference evidence="2 3" key="2">
    <citation type="submission" date="2020-04" db="EMBL/GenBank/DDBJ databases">
        <title>Antimicrobial susceptibility and clonality of vaginal-derived multi-drug resistant Mobiluncus isolates in China.</title>
        <authorList>
            <person name="Zhang X."/>
        </authorList>
    </citation>
    <scope>NUCLEOTIDE SEQUENCE [LARGE SCALE GENOMIC DNA]</scope>
    <source>
        <strain evidence="2 3">7</strain>
    </source>
</reference>
<gene>
    <name evidence="1" type="ORF">FYZ43_03900</name>
    <name evidence="2" type="ORF">HHJ74_02760</name>
</gene>